<proteinExistence type="predicted"/>
<dbReference type="AlphaFoldDB" id="A0A6M8HTP0"/>
<protein>
    <submittedName>
        <fullName evidence="2">DUF1127 domain-containing protein</fullName>
    </submittedName>
</protein>
<dbReference type="KEGG" id="lck:HN018_18385"/>
<dbReference type="Pfam" id="PF06568">
    <property type="entry name" value="YjiS-like"/>
    <property type="match status" value="1"/>
</dbReference>
<name>A0A6M8HTP0_9PROT</name>
<feature type="domain" description="YjiS-like" evidence="1">
    <location>
        <begin position="29"/>
        <end position="63"/>
    </location>
</feature>
<keyword evidence="3" id="KW-1185">Reference proteome</keyword>
<gene>
    <name evidence="2" type="ORF">HN018_18385</name>
</gene>
<dbReference type="InterPro" id="IPR009506">
    <property type="entry name" value="YjiS-like"/>
</dbReference>
<evidence type="ECO:0000313" key="2">
    <source>
        <dbReference type="EMBL" id="QKE91738.1"/>
    </source>
</evidence>
<dbReference type="Proteomes" id="UP000500767">
    <property type="component" value="Chromosome"/>
</dbReference>
<reference evidence="2 3" key="1">
    <citation type="journal article" date="2014" name="World J. Microbiol. Biotechnol.">
        <title>Biodiversity and physiological characteristics of Antarctic and Arctic lichens-associated bacteria.</title>
        <authorList>
            <person name="Lee Y.M."/>
            <person name="Kim E.H."/>
            <person name="Lee H.K."/>
            <person name="Hong S.G."/>
        </authorList>
    </citation>
    <scope>NUCLEOTIDE SEQUENCE [LARGE SCALE GENOMIC DNA]</scope>
    <source>
        <strain evidence="2 3">PAMC 26569</strain>
    </source>
</reference>
<dbReference type="RefSeq" id="WP_171835166.1">
    <property type="nucleotide sequence ID" value="NZ_CP053708.1"/>
</dbReference>
<evidence type="ECO:0000259" key="1">
    <source>
        <dbReference type="Pfam" id="PF06568"/>
    </source>
</evidence>
<organism evidence="2 3">
    <name type="scientific">Lichenicola cladoniae</name>
    <dbReference type="NCBI Taxonomy" id="1484109"/>
    <lineage>
        <taxon>Bacteria</taxon>
        <taxon>Pseudomonadati</taxon>
        <taxon>Pseudomonadota</taxon>
        <taxon>Alphaproteobacteria</taxon>
        <taxon>Acetobacterales</taxon>
        <taxon>Acetobacteraceae</taxon>
        <taxon>Lichenicola</taxon>
    </lineage>
</organism>
<accession>A0A6M8HTP0</accession>
<dbReference type="EMBL" id="CP053708">
    <property type="protein sequence ID" value="QKE91738.1"/>
    <property type="molecule type" value="Genomic_DNA"/>
</dbReference>
<sequence>MAHTTTFTETRTDTNLPMIVRDAMARVRTSIDGRRARSRLRWELNQYSNRELADMGMSRSDIDGIVARSHGG</sequence>
<evidence type="ECO:0000313" key="3">
    <source>
        <dbReference type="Proteomes" id="UP000500767"/>
    </source>
</evidence>